<gene>
    <name evidence="3" type="ORF">TRFO_30915</name>
</gene>
<dbReference type="VEuPathDB" id="TrichDB:TRFO_30915"/>
<feature type="transmembrane region" description="Helical" evidence="2">
    <location>
        <begin position="464"/>
        <end position="490"/>
    </location>
</feature>
<dbReference type="PANTHER" id="PTHR36220:SF1">
    <property type="entry name" value="GAMMA TUBULIN COMPLEX COMPONENT C-TERMINAL DOMAIN-CONTAINING PROTEIN"/>
    <property type="match status" value="1"/>
</dbReference>
<protein>
    <submittedName>
        <fullName evidence="3">Uncharacterized protein</fullName>
    </submittedName>
</protein>
<dbReference type="GeneID" id="94842325"/>
<dbReference type="RefSeq" id="XP_068355184.1">
    <property type="nucleotide sequence ID" value="XM_068507621.1"/>
</dbReference>
<dbReference type="Pfam" id="PF14312">
    <property type="entry name" value="FG-GAP_2"/>
    <property type="match status" value="1"/>
</dbReference>
<evidence type="ECO:0000256" key="1">
    <source>
        <dbReference type="ARBA" id="ARBA00022729"/>
    </source>
</evidence>
<dbReference type="Gene3D" id="2.130.10.130">
    <property type="entry name" value="Integrin alpha, N-terminal"/>
    <property type="match status" value="1"/>
</dbReference>
<dbReference type="AlphaFoldDB" id="A0A1J4JU95"/>
<dbReference type="Proteomes" id="UP000179807">
    <property type="component" value="Unassembled WGS sequence"/>
</dbReference>
<dbReference type="InterPro" id="IPR028994">
    <property type="entry name" value="Integrin_alpha_N"/>
</dbReference>
<dbReference type="InterPro" id="IPR013517">
    <property type="entry name" value="FG-GAP"/>
</dbReference>
<dbReference type="PANTHER" id="PTHR36220">
    <property type="entry name" value="UNNAMED PRODUCT"/>
    <property type="match status" value="1"/>
</dbReference>
<evidence type="ECO:0000313" key="4">
    <source>
        <dbReference type="Proteomes" id="UP000179807"/>
    </source>
</evidence>
<keyword evidence="2" id="KW-0472">Membrane</keyword>
<organism evidence="3 4">
    <name type="scientific">Tritrichomonas foetus</name>
    <dbReference type="NCBI Taxonomy" id="1144522"/>
    <lineage>
        <taxon>Eukaryota</taxon>
        <taxon>Metamonada</taxon>
        <taxon>Parabasalia</taxon>
        <taxon>Tritrichomonadida</taxon>
        <taxon>Tritrichomonadidae</taxon>
        <taxon>Tritrichomonas</taxon>
    </lineage>
</organism>
<reference evidence="3" key="1">
    <citation type="submission" date="2016-10" db="EMBL/GenBank/DDBJ databases">
        <authorList>
            <person name="Benchimol M."/>
            <person name="Almeida L.G."/>
            <person name="Vasconcelos A.T."/>
            <person name="Perreira-Neves A."/>
            <person name="Rosa I.A."/>
            <person name="Tasca T."/>
            <person name="Bogo M.R."/>
            <person name="de Souza W."/>
        </authorList>
    </citation>
    <scope>NUCLEOTIDE SEQUENCE [LARGE SCALE GENOMIC DNA]</scope>
    <source>
        <strain evidence="3">K</strain>
    </source>
</reference>
<evidence type="ECO:0000313" key="3">
    <source>
        <dbReference type="EMBL" id="OHT02048.1"/>
    </source>
</evidence>
<sequence length="509" mass="57465">MIFAFIFFVSSQSNWQLISTLRPGIPNKDLFGRSVAICSTQQRVVVGAEWADNPSTNKSRAGALYVYDYDYRGRNWTQKQIIYAEDSDDIEFYGLGSTVEISSDCNTIIAGAPSSNMLSQVSTRQCGAVAIFEYNGAFFEQTHVGKPIEPIEGGGFGRTLAISTDAKYFAAANYNKFSAVEVKFEGQVEVHSNVYDFDKSELRWDRTVLDPPDNLLNGNRYRFGNKIQFLDASTIIISADDLLDLSTSGIYIYKKSFNETTQSTFWRLINDGINASAFGYNNIGESFSMPSTKQDFIALLATNETNTGIIFLTRNDSTDVWEKIYSIDLPQGYFASQLYFCGESYLAATGKYKENRQTSKNVLILFKNVNGKFQFNDSIFEPAEDDTVKLLKKNVQSKSENHTELHLNFLSSFAWDQERCFRFAIGSMSKSMNGSEHIPYEFGRVYVYQASNFGFHHISAHYDLMPIIGTTFFSALLILLLVAVVIFYAIKFKRSRANRNFHANDPSMS</sequence>
<accession>A0A1J4JU95</accession>
<keyword evidence="2" id="KW-1133">Transmembrane helix</keyword>
<keyword evidence="1" id="KW-0732">Signal</keyword>
<evidence type="ECO:0000256" key="2">
    <source>
        <dbReference type="SAM" id="Phobius"/>
    </source>
</evidence>
<keyword evidence="4" id="KW-1185">Reference proteome</keyword>
<keyword evidence="2" id="KW-0812">Transmembrane</keyword>
<name>A0A1J4JU95_9EUKA</name>
<comment type="caution">
    <text evidence="3">The sequence shown here is derived from an EMBL/GenBank/DDBJ whole genome shotgun (WGS) entry which is preliminary data.</text>
</comment>
<proteinExistence type="predicted"/>
<dbReference type="EMBL" id="MLAK01000883">
    <property type="protein sequence ID" value="OHT02048.1"/>
    <property type="molecule type" value="Genomic_DNA"/>
</dbReference>